<feature type="compositionally biased region" description="Basic and acidic residues" evidence="5">
    <location>
        <begin position="611"/>
        <end position="633"/>
    </location>
</feature>
<feature type="compositionally biased region" description="Basic and acidic residues" evidence="5">
    <location>
        <begin position="660"/>
        <end position="682"/>
    </location>
</feature>
<feature type="compositionally biased region" description="Polar residues" evidence="5">
    <location>
        <begin position="82"/>
        <end position="97"/>
    </location>
</feature>
<feature type="region of interest" description="Disordered" evidence="5">
    <location>
        <begin position="519"/>
        <end position="543"/>
    </location>
</feature>
<feature type="domain" description="Pre-mRNA polyadenylation factor Fip1" evidence="6">
    <location>
        <begin position="428"/>
        <end position="470"/>
    </location>
</feature>
<feature type="compositionally biased region" description="Basic and acidic residues" evidence="5">
    <location>
        <begin position="837"/>
        <end position="962"/>
    </location>
</feature>
<dbReference type="GO" id="GO:0016607">
    <property type="term" value="C:nuclear speck"/>
    <property type="evidence" value="ECO:0007669"/>
    <property type="project" value="TreeGrafter"/>
</dbReference>
<feature type="compositionally biased region" description="Basic and acidic residues" evidence="5">
    <location>
        <begin position="1239"/>
        <end position="1259"/>
    </location>
</feature>
<feature type="region of interest" description="Disordered" evidence="5">
    <location>
        <begin position="352"/>
        <end position="397"/>
    </location>
</feature>
<protein>
    <submittedName>
        <fullName evidence="7">OLC1v1035595C1</fullName>
    </submittedName>
</protein>
<feature type="compositionally biased region" description="Acidic residues" evidence="5">
    <location>
        <begin position="590"/>
        <end position="610"/>
    </location>
</feature>
<feature type="compositionally biased region" description="Basic and acidic residues" evidence="5">
    <location>
        <begin position="791"/>
        <end position="811"/>
    </location>
</feature>
<feature type="compositionally biased region" description="Basic and acidic residues" evidence="5">
    <location>
        <begin position="735"/>
        <end position="757"/>
    </location>
</feature>
<reference evidence="7" key="1">
    <citation type="submission" date="2023-03" db="EMBL/GenBank/DDBJ databases">
        <authorList>
            <person name="Julca I."/>
        </authorList>
    </citation>
    <scope>NUCLEOTIDE SEQUENCE</scope>
</reference>
<organism evidence="7 8">
    <name type="scientific">Oldenlandia corymbosa var. corymbosa</name>
    <dbReference type="NCBI Taxonomy" id="529605"/>
    <lineage>
        <taxon>Eukaryota</taxon>
        <taxon>Viridiplantae</taxon>
        <taxon>Streptophyta</taxon>
        <taxon>Embryophyta</taxon>
        <taxon>Tracheophyta</taxon>
        <taxon>Spermatophyta</taxon>
        <taxon>Magnoliopsida</taxon>
        <taxon>eudicotyledons</taxon>
        <taxon>Gunneridae</taxon>
        <taxon>Pentapetalae</taxon>
        <taxon>asterids</taxon>
        <taxon>lamiids</taxon>
        <taxon>Gentianales</taxon>
        <taxon>Rubiaceae</taxon>
        <taxon>Rubioideae</taxon>
        <taxon>Spermacoceae</taxon>
        <taxon>Hedyotis-Oldenlandia complex</taxon>
        <taxon>Oldenlandia</taxon>
    </lineage>
</organism>
<evidence type="ECO:0000313" key="8">
    <source>
        <dbReference type="Proteomes" id="UP001161247"/>
    </source>
</evidence>
<feature type="region of interest" description="Disordered" evidence="5">
    <location>
        <begin position="218"/>
        <end position="239"/>
    </location>
</feature>
<feature type="compositionally biased region" description="Basic and acidic residues" evidence="5">
    <location>
        <begin position="1130"/>
        <end position="1160"/>
    </location>
</feature>
<evidence type="ECO:0000256" key="2">
    <source>
        <dbReference type="ARBA" id="ARBA00007459"/>
    </source>
</evidence>
<feature type="compositionally biased region" description="Basic and acidic residues" evidence="5">
    <location>
        <begin position="1080"/>
        <end position="1122"/>
    </location>
</feature>
<dbReference type="Pfam" id="PF05182">
    <property type="entry name" value="Fip1"/>
    <property type="match status" value="1"/>
</dbReference>
<gene>
    <name evidence="7" type="ORF">OLC1_LOCUS8982</name>
</gene>
<dbReference type="EMBL" id="OX459120">
    <property type="protein sequence ID" value="CAI9098868.1"/>
    <property type="molecule type" value="Genomic_DNA"/>
</dbReference>
<feature type="compositionally biased region" description="Basic and acidic residues" evidence="5">
    <location>
        <begin position="1295"/>
        <end position="1333"/>
    </location>
</feature>
<evidence type="ECO:0000256" key="1">
    <source>
        <dbReference type="ARBA" id="ARBA00004123"/>
    </source>
</evidence>
<evidence type="ECO:0000256" key="4">
    <source>
        <dbReference type="ARBA" id="ARBA00023242"/>
    </source>
</evidence>
<comment type="similarity">
    <text evidence="2">Belongs to the FIP1 family.</text>
</comment>
<keyword evidence="4" id="KW-0539">Nucleus</keyword>
<name>A0AAV1CUR8_OLDCO</name>
<feature type="compositionally biased region" description="Basic and acidic residues" evidence="5">
    <location>
        <begin position="1167"/>
        <end position="1209"/>
    </location>
</feature>
<accession>A0AAV1CUR8</accession>
<dbReference type="InterPro" id="IPR044976">
    <property type="entry name" value="FIPS5/FIPS3-like"/>
</dbReference>
<keyword evidence="3" id="KW-0507">mRNA processing</keyword>
<feature type="compositionally biased region" description="Acidic residues" evidence="5">
    <location>
        <begin position="229"/>
        <end position="239"/>
    </location>
</feature>
<feature type="compositionally biased region" description="Basic and acidic residues" evidence="5">
    <location>
        <begin position="1369"/>
        <end position="1380"/>
    </location>
</feature>
<feature type="compositionally biased region" description="Polar residues" evidence="5">
    <location>
        <begin position="117"/>
        <end position="134"/>
    </location>
</feature>
<evidence type="ECO:0000256" key="3">
    <source>
        <dbReference type="ARBA" id="ARBA00022664"/>
    </source>
</evidence>
<dbReference type="GO" id="GO:0006397">
    <property type="term" value="P:mRNA processing"/>
    <property type="evidence" value="ECO:0007669"/>
    <property type="project" value="UniProtKB-KW"/>
</dbReference>
<dbReference type="PANTHER" id="PTHR36884:SF1">
    <property type="entry name" value="FIP1[V]-LIKE PROTEIN"/>
    <property type="match status" value="1"/>
</dbReference>
<dbReference type="InterPro" id="IPR007854">
    <property type="entry name" value="Fip1_dom"/>
</dbReference>
<evidence type="ECO:0000259" key="6">
    <source>
        <dbReference type="Pfam" id="PF05182"/>
    </source>
</evidence>
<comment type="subcellular location">
    <subcellularLocation>
        <location evidence="1">Nucleus</location>
    </subcellularLocation>
</comment>
<dbReference type="PANTHER" id="PTHR36884">
    <property type="entry name" value="FIP1[III]-LIKE PROTEIN"/>
    <property type="match status" value="1"/>
</dbReference>
<sequence>MEDDDEFGDLYTDVLRPLMTPSFQSQAQQQHHHQSGLPSKESPKVTSASATSFLGRPIDLNVTSDDELGGGDELVGAPNSRPAPQNRTLASSSSSQPGVHFRPDARNFDLNEEFGQESGNSESFVGAESDSQARVLSAADGKARLQGNGAGTGGSDFMDTEPEIDIVIKERDEKDDDFVVKDENFSDKTKAIDNFSVGNGAVNGLGLDTEIPGLSIPGVSGVESRADPAADDDWDSDSDDDLQIVLNDNTHGPMGMERIAGGAMGDEDDDDDGDPLVIVADNHDPGHQPMIMEEQEWVGEDAGPGADGEKKEAGEAGKVNGVAVPSAPKVGYGPHGYHHPFHSQFKYVRPGASPIPGAPPAGPGVPGQVRPPIGMPPAAGRGRGDWRPPGMKGSPAVQKGFYQGYGVPVWGTGRGLDFTLPSHKTIFEVDIESFEEKPWRINGVDVSDFFNFGLTEESWKDYCKQLEQLRAGTTMPGKIRVYESGRAEQEYDPDLPPELAAAVVQDNLADGVKFGKSDPGLDDLARGTARVRPPLPTGRPIQVETGYGERLPSIDTRKPRISDLDVIIEIVCQGSLDDDTKRGDEMIDQAETDSVGEDVPDVNELEEPQEDAEHLSRSPHAYDSRKREVDGRRVPSVRNNEAEGDGTSAFNRGASPGYRSDSREQSPDYPERTSASSHEDRRTKGRAHSGSPRATIKERTTGNRSPGIKDSPVGSMDGRSSPLASSPGSVGISAEPKDSMNDGIVRTERGPDKDKGESALNGKMQNDSLSDETRDHPSKKQKLSSQSEPSLMHEVDDQEDSKAARSSENSKARSGSSNYRKLPDVEEEEVQGRQATRRGDVKRAIGGDEVSGRRKVRDDRQENERQRSAVRGREDMYHQKGWDSHLTHGSRVKSESGDFRRDVDDTEGAHQRRDEDIHGRRTRVEDTRKREYREKSGARQQGKARESERHEKDERLTFRKQLDNGNWRGNFDKDPAIRPRDRDDDMYNKRRKEEAHFFKELADKEESLHAHRESSSRRKRERDDVPDQRRRDDQGKTRDDDVLSARHKEREEWYRHKQMNQESQVKMDKEAARVGIRSGRAAEEKVRENQSRGKDEHRRSKELHPKDAVRPHELHSRRDRAENVNLSQQRGREDFYHGNPLNHDERRARIERAVTREDHVSNASDNYKVHENKNRDIPRKGKDSEAVDRKKHQDDTARIGDMARPKGRVENFSSENDIHANNPISRKPRDEASSDDELSESRRGRSKLERWNSHKERDFGMSSKSSSSMKIRQMESYNSSSGPSVDSRLNNEASKTVEDKQQRSANEKDAGALEMNTSEKKPLEDRHLDTVEKLKKRSERFKLPMPSEKDATAIKKSENEQLPPAQNENRSDFEIKAERPARKRRWTGS</sequence>
<feature type="compositionally biased region" description="Basic and acidic residues" evidence="5">
    <location>
        <begin position="1347"/>
        <end position="1359"/>
    </location>
</feature>
<dbReference type="Proteomes" id="UP001161247">
    <property type="component" value="Chromosome 3"/>
</dbReference>
<feature type="compositionally biased region" description="Polar residues" evidence="5">
    <location>
        <begin position="1275"/>
        <end position="1294"/>
    </location>
</feature>
<feature type="region of interest" description="Disordered" evidence="5">
    <location>
        <begin position="18"/>
        <end position="136"/>
    </location>
</feature>
<keyword evidence="8" id="KW-1185">Reference proteome</keyword>
<evidence type="ECO:0000256" key="5">
    <source>
        <dbReference type="SAM" id="MobiDB-lite"/>
    </source>
</evidence>
<proteinExistence type="inferred from homology"/>
<feature type="compositionally biased region" description="Basic and acidic residues" evidence="5">
    <location>
        <begin position="970"/>
        <end position="1055"/>
    </location>
</feature>
<dbReference type="GO" id="GO:0003723">
    <property type="term" value="F:RNA binding"/>
    <property type="evidence" value="ECO:0007669"/>
    <property type="project" value="TreeGrafter"/>
</dbReference>
<evidence type="ECO:0000313" key="7">
    <source>
        <dbReference type="EMBL" id="CAI9098868.1"/>
    </source>
</evidence>
<feature type="region of interest" description="Disordered" evidence="5">
    <location>
        <begin position="590"/>
        <end position="1389"/>
    </location>
</feature>
<feature type="compositionally biased region" description="Low complexity" evidence="5">
    <location>
        <begin position="1261"/>
        <end position="1270"/>
    </location>
</feature>